<dbReference type="KEGG" id="vih:AB0763_05010"/>
<dbReference type="PANTHER" id="PTHR10009">
    <property type="entry name" value="PROTEIN YELLOW-RELATED"/>
    <property type="match status" value="1"/>
</dbReference>
<organism evidence="4">
    <name type="scientific">Vibrio sp. HB236076</name>
    <dbReference type="NCBI Taxonomy" id="3232307"/>
    <lineage>
        <taxon>Bacteria</taxon>
        <taxon>Pseudomonadati</taxon>
        <taxon>Pseudomonadota</taxon>
        <taxon>Gammaproteobacteria</taxon>
        <taxon>Vibrionales</taxon>
        <taxon>Vibrionaceae</taxon>
        <taxon>Vibrio</taxon>
    </lineage>
</organism>
<dbReference type="RefSeq" id="WP_306101341.1">
    <property type="nucleotide sequence ID" value="NZ_CP162601.1"/>
</dbReference>
<dbReference type="PANTHER" id="PTHR10009:SF18">
    <property type="entry name" value="PROTEIN YELLOW-LIKE PROTEIN"/>
    <property type="match status" value="1"/>
</dbReference>
<evidence type="ECO:0000256" key="1">
    <source>
        <dbReference type="ARBA" id="ARBA00004613"/>
    </source>
</evidence>
<evidence type="ECO:0000256" key="2">
    <source>
        <dbReference type="ARBA" id="ARBA00022525"/>
    </source>
</evidence>
<dbReference type="InterPro" id="IPR017996">
    <property type="entry name" value="MRJP/yellow-related"/>
</dbReference>
<accession>A0AB39HD98</accession>
<comment type="subcellular location">
    <subcellularLocation>
        <location evidence="1">Secreted</location>
    </subcellularLocation>
</comment>
<reference evidence="4" key="1">
    <citation type="submission" date="2024-07" db="EMBL/GenBank/DDBJ databases">
        <title>Genome Analysis of a Potential Novel Vibrio Species Secreting pH- and Thermo-stable Alginate Lyase and its Application in Producing Alginate Oligosaccharides.</title>
        <authorList>
            <person name="Huang H."/>
            <person name="Bao K."/>
        </authorList>
    </citation>
    <scope>NUCLEOTIDE SEQUENCE</scope>
    <source>
        <strain evidence="4">HB236076</strain>
    </source>
</reference>
<sequence length="365" mass="39682">MKAMTSLLTIAVTVTINLAHAADVEVVAELHGTRPGNITVTEQGRTFLSMQPLDAPKYRVVELMADGSTKPFPNEDWSDGPEHGEVGISAVIGIDSSEGGIVWILDMGSANHPAQIIAWDTLNDRLYKRIEINKEAMASNSFLQDFALDTKRNLMYIADTSLGNLFGDPAPAFVVVDLTTGQSRRVLQSSSALVAPQHDVIIDDSLMATKREDGHSDALYLGVNPITIDADNQWVYFGTVNGSAIYRLPASALADATLSEQALADTIEFYQEKHPSDGMIMAKNGDIYVGDVERNAISLVRKDGLSTFAQDDKLLSWADGFAIHDGYLYATQNSLHLTPALNEGEEGATKPFHVVRFKLAGNEQK</sequence>
<evidence type="ECO:0000313" key="4">
    <source>
        <dbReference type="EMBL" id="XDK25999.1"/>
    </source>
</evidence>
<dbReference type="SUPFAM" id="SSF63829">
    <property type="entry name" value="Calcium-dependent phosphotriesterase"/>
    <property type="match status" value="1"/>
</dbReference>
<dbReference type="InterPro" id="IPR011042">
    <property type="entry name" value="6-blade_b-propeller_TolB-like"/>
</dbReference>
<dbReference type="Gene3D" id="2.120.10.30">
    <property type="entry name" value="TolB, C-terminal domain"/>
    <property type="match status" value="1"/>
</dbReference>
<dbReference type="Pfam" id="PF03022">
    <property type="entry name" value="MRJP"/>
    <property type="match status" value="1"/>
</dbReference>
<feature type="signal peptide" evidence="3">
    <location>
        <begin position="1"/>
        <end position="21"/>
    </location>
</feature>
<protein>
    <submittedName>
        <fullName evidence="4">L-dopachrome tautomerase-related protein</fullName>
    </submittedName>
</protein>
<dbReference type="AlphaFoldDB" id="A0AB39HD98"/>
<keyword evidence="2" id="KW-0964">Secreted</keyword>
<proteinExistence type="predicted"/>
<evidence type="ECO:0000256" key="3">
    <source>
        <dbReference type="SAM" id="SignalP"/>
    </source>
</evidence>
<name>A0AB39HD98_9VIBR</name>
<feature type="chain" id="PRO_5044322461" evidence="3">
    <location>
        <begin position="22"/>
        <end position="365"/>
    </location>
</feature>
<gene>
    <name evidence="4" type="ORF">AB0763_05010</name>
</gene>
<dbReference type="GO" id="GO:0005576">
    <property type="term" value="C:extracellular region"/>
    <property type="evidence" value="ECO:0007669"/>
    <property type="project" value="UniProtKB-SubCell"/>
</dbReference>
<dbReference type="EMBL" id="CP162601">
    <property type="protein sequence ID" value="XDK25999.1"/>
    <property type="molecule type" value="Genomic_DNA"/>
</dbReference>
<keyword evidence="3" id="KW-0732">Signal</keyword>